<organism evidence="2 3">
    <name type="scientific">Streptomyces levis</name>
    <dbReference type="NCBI Taxonomy" id="285566"/>
    <lineage>
        <taxon>Bacteria</taxon>
        <taxon>Bacillati</taxon>
        <taxon>Actinomycetota</taxon>
        <taxon>Actinomycetes</taxon>
        <taxon>Kitasatosporales</taxon>
        <taxon>Streptomycetaceae</taxon>
        <taxon>Streptomyces</taxon>
    </lineage>
</organism>
<dbReference type="EMBL" id="BAAATM010000022">
    <property type="protein sequence ID" value="GAA2554888.1"/>
    <property type="molecule type" value="Genomic_DNA"/>
</dbReference>
<feature type="compositionally biased region" description="Basic and acidic residues" evidence="1">
    <location>
        <begin position="203"/>
        <end position="224"/>
    </location>
</feature>
<sequence length="244" mass="28360">MPQELRHIWSVEHHERHNAANIFHVYFTTESGLTYLSGFPEQLPAHISTAYGVDATKEDAPDKILDIILHRFHIPEPLHPQNMENDVAFKAGMKKTIVRHPELPPGTVVPTTLYTAEEDEEAIEANDLRLKEVKKNLLYVPYTEVDPKKLRHSAAQMYHVTKEVEATDPRNPLEIFREKCSIPEEVVDFERRAIKQTRLWVHGKDPDPSLRSRDRLGPNREVREKRPRNQAGTRQVQNFRFNIV</sequence>
<keyword evidence="3" id="KW-1185">Reference proteome</keyword>
<accession>A0ABN3P2I4</accession>
<evidence type="ECO:0000256" key="1">
    <source>
        <dbReference type="SAM" id="MobiDB-lite"/>
    </source>
</evidence>
<name>A0ABN3P2I4_9ACTN</name>
<proteinExistence type="predicted"/>
<reference evidence="2 3" key="1">
    <citation type="journal article" date="2019" name="Int. J. Syst. Evol. Microbiol.">
        <title>The Global Catalogue of Microorganisms (GCM) 10K type strain sequencing project: providing services to taxonomists for standard genome sequencing and annotation.</title>
        <authorList>
            <consortium name="The Broad Institute Genomics Platform"/>
            <consortium name="The Broad Institute Genome Sequencing Center for Infectious Disease"/>
            <person name="Wu L."/>
            <person name="Ma J."/>
        </authorList>
    </citation>
    <scope>NUCLEOTIDE SEQUENCE [LARGE SCALE GENOMIC DNA]</scope>
    <source>
        <strain evidence="2 3">JCM 6924</strain>
    </source>
</reference>
<dbReference type="Proteomes" id="UP001501095">
    <property type="component" value="Unassembled WGS sequence"/>
</dbReference>
<feature type="region of interest" description="Disordered" evidence="1">
    <location>
        <begin position="203"/>
        <end position="232"/>
    </location>
</feature>
<protein>
    <submittedName>
        <fullName evidence="2">Uncharacterized protein</fullName>
    </submittedName>
</protein>
<evidence type="ECO:0000313" key="2">
    <source>
        <dbReference type="EMBL" id="GAA2554888.1"/>
    </source>
</evidence>
<comment type="caution">
    <text evidence="2">The sequence shown here is derived from an EMBL/GenBank/DDBJ whole genome shotgun (WGS) entry which is preliminary data.</text>
</comment>
<gene>
    <name evidence="2" type="ORF">GCM10010423_65080</name>
</gene>
<evidence type="ECO:0000313" key="3">
    <source>
        <dbReference type="Proteomes" id="UP001501095"/>
    </source>
</evidence>